<accession>A0A1X7V186</accession>
<organism evidence="1">
    <name type="scientific">Amphimedon queenslandica</name>
    <name type="common">Sponge</name>
    <dbReference type="NCBI Taxonomy" id="400682"/>
    <lineage>
        <taxon>Eukaryota</taxon>
        <taxon>Metazoa</taxon>
        <taxon>Porifera</taxon>
        <taxon>Demospongiae</taxon>
        <taxon>Heteroscleromorpha</taxon>
        <taxon>Haplosclerida</taxon>
        <taxon>Niphatidae</taxon>
        <taxon>Amphimedon</taxon>
    </lineage>
</organism>
<dbReference type="AlphaFoldDB" id="A0A1X7V186"/>
<dbReference type="PANTHER" id="PTHR31424:SF6">
    <property type="match status" value="1"/>
</dbReference>
<name>A0A1X7V186_AMPQE</name>
<dbReference type="PANTHER" id="PTHR31424">
    <property type="entry name" value="PROTEIN CBG23806"/>
    <property type="match status" value="1"/>
</dbReference>
<sequence length="152" mass="17277">MSSERKQRTAMENDLEAIDVKAESVPFTFSETKVDRLFDHLLLPVLSTSKEVLFHILDELKRLNQLKWHNDVIPADEILLKIGGDKGGSTMKLSQIVNLKKPNSVGNSVKLHLALDQYEEVISVLQKTKWRPSDILKIDNVTRDSENTIAVR</sequence>
<reference evidence="1" key="1">
    <citation type="submission" date="2017-05" db="UniProtKB">
        <authorList>
            <consortium name="EnsemblMetazoa"/>
        </authorList>
    </citation>
    <scope>IDENTIFICATION</scope>
</reference>
<evidence type="ECO:0000313" key="1">
    <source>
        <dbReference type="EnsemblMetazoa" id="Aqu2.1.34005_001"/>
    </source>
</evidence>
<dbReference type="OrthoDB" id="10062908at2759"/>
<dbReference type="EnsemblMetazoa" id="Aqu2.1.34005_001">
    <property type="protein sequence ID" value="Aqu2.1.34005_001"/>
    <property type="gene ID" value="Aqu2.1.34005"/>
</dbReference>
<dbReference type="InterPro" id="IPR009689">
    <property type="entry name" value="DUF1280"/>
</dbReference>
<dbReference type="Pfam" id="PF06918">
    <property type="entry name" value="DUF1280"/>
    <property type="match status" value="1"/>
</dbReference>
<dbReference type="InParanoid" id="A0A1X7V186"/>
<protein>
    <submittedName>
        <fullName evidence="1">Uncharacterized protein</fullName>
    </submittedName>
</protein>
<proteinExistence type="predicted"/>